<keyword evidence="2" id="KW-0479">Metal-binding</keyword>
<dbReference type="eggNOG" id="COG0308">
    <property type="taxonomic scope" value="Bacteria"/>
</dbReference>
<evidence type="ECO:0000259" key="3">
    <source>
        <dbReference type="Pfam" id="PF01433"/>
    </source>
</evidence>
<evidence type="ECO:0000256" key="2">
    <source>
        <dbReference type="PIRSR" id="PIRSR634015-3"/>
    </source>
</evidence>
<dbReference type="InterPro" id="IPR034015">
    <property type="entry name" value="M1_LTA4H"/>
</dbReference>
<dbReference type="KEGG" id="cat:CA2559_02435"/>
<proteinExistence type="predicted"/>
<sequence>MRFFIFLITVTAEKHSFIDILSLSIIFVVISKLKARVMTLGFTVNRMWVIVFLLVNLTLSAQEFTRQDTLRGSITEERAWWDLKHYDLNVEVFPVSKSISGINTLTYTVLSEGNVLQVDLQSPMSLDKVEQNGTPLKVVSEGAAHFITLQEKQEIGEDYNIVLTFSGKPQEAKNAPWDGGFSWKKDGNGKPFIATSNQGIGASIWWPNKDHAYDEPDNGMTMAFTAPAELTVVGNGRLVKTEDNGNTKTWYWQVVNPINNYGVNINIGDYVNFSEAYDGEKGPLDMDYWVLSENLEKAKSQFKQAPKMMEAFEHWFGPYPFYEDSFKLVEVPYLGMEHQSSVTYGNNYKNGYLGSDLSGTGWGLKFDFIIIHEAGHEWFANNITHIDVADMWIHESFTAYSESLFLDYYYGEEAASEYVIGTRRSIRNDRPLIGTYNVHHEGSGDMYYKGANTLHTLRQLVDDDAKWRGILRGLNKEFYHQTISSEQLENYLSEETGINLTQFWDQYLRTTKIPKLEYKLDGSKMSFRYTNVVKGFDMPITISVNGNEKWIVPTEEWTTETFPETIKKVVVKKDFYIESEKL</sequence>
<dbReference type="InterPro" id="IPR042097">
    <property type="entry name" value="Aminopeptidase_N-like_N_sf"/>
</dbReference>
<feature type="binding site" evidence="2">
    <location>
        <position position="372"/>
    </location>
    <ligand>
        <name>Zn(2+)</name>
        <dbReference type="ChEBI" id="CHEBI:29105"/>
        <note>catalytic</note>
    </ligand>
</feature>
<dbReference type="RefSeq" id="WP_013186254.1">
    <property type="nucleotide sequence ID" value="NC_014230.1"/>
</dbReference>
<dbReference type="Gene3D" id="1.10.390.10">
    <property type="entry name" value="Neutral Protease Domain 2"/>
    <property type="match status" value="1"/>
</dbReference>
<dbReference type="Pfam" id="PF01433">
    <property type="entry name" value="Peptidase_M1"/>
    <property type="match status" value="1"/>
</dbReference>
<dbReference type="AlphaFoldDB" id="A3U5Q9"/>
<protein>
    <submittedName>
        <fullName evidence="4">Peptidase M1 family protein</fullName>
    </submittedName>
</protein>
<feature type="active site" description="Proton acceptor" evidence="1">
    <location>
        <position position="373"/>
    </location>
</feature>
<comment type="cofactor">
    <cofactor evidence="2">
        <name>Zn(2+)</name>
        <dbReference type="ChEBI" id="CHEBI:29105"/>
    </cofactor>
    <text evidence="2">Binds 1 zinc ion per subunit.</text>
</comment>
<dbReference type="PANTHER" id="PTHR45726">
    <property type="entry name" value="LEUKOTRIENE A-4 HYDROLASE"/>
    <property type="match status" value="1"/>
</dbReference>
<dbReference type="Gene3D" id="2.60.40.1730">
    <property type="entry name" value="tricorn interacting facor f3 domain"/>
    <property type="match status" value="1"/>
</dbReference>
<dbReference type="CDD" id="cd09603">
    <property type="entry name" value="M1_APN_like"/>
    <property type="match status" value="1"/>
</dbReference>
<dbReference type="InterPro" id="IPR027268">
    <property type="entry name" value="Peptidase_M4/M1_CTD_sf"/>
</dbReference>
<reference evidence="4 5" key="1">
    <citation type="journal article" date="2010" name="J. Bacteriol.">
        <title>The complete genome sequence of Croceibacter atlanticus HTCC2559T.</title>
        <authorList>
            <person name="Oh H.M."/>
            <person name="Kang I."/>
            <person name="Ferriera S."/>
            <person name="Giovannoni S.J."/>
            <person name="Cho J.C."/>
        </authorList>
    </citation>
    <scope>NUCLEOTIDE SEQUENCE [LARGE SCALE GENOMIC DNA]</scope>
    <source>
        <strain evidence="5">ATCC BAA-628 / HTCC2559 / KCTC 12090</strain>
    </source>
</reference>
<evidence type="ECO:0000313" key="4">
    <source>
        <dbReference type="EMBL" id="EAP87576.1"/>
    </source>
</evidence>
<feature type="binding site" evidence="2">
    <location>
        <position position="395"/>
    </location>
    <ligand>
        <name>Zn(2+)</name>
        <dbReference type="ChEBI" id="CHEBI:29105"/>
        <note>catalytic</note>
    </ligand>
</feature>
<dbReference type="Proteomes" id="UP000002297">
    <property type="component" value="Chromosome"/>
</dbReference>
<dbReference type="STRING" id="216432.CA2559_02435"/>
<evidence type="ECO:0000313" key="5">
    <source>
        <dbReference type="Proteomes" id="UP000002297"/>
    </source>
</evidence>
<dbReference type="GO" id="GO:0008270">
    <property type="term" value="F:zinc ion binding"/>
    <property type="evidence" value="ECO:0007669"/>
    <property type="project" value="InterPro"/>
</dbReference>
<feature type="domain" description="Peptidase M1 membrane alanine aminopeptidase" evidence="3">
    <location>
        <begin position="303"/>
        <end position="507"/>
    </location>
</feature>
<dbReference type="GO" id="GO:0008237">
    <property type="term" value="F:metallopeptidase activity"/>
    <property type="evidence" value="ECO:0007669"/>
    <property type="project" value="InterPro"/>
</dbReference>
<dbReference type="EMBL" id="CP002046">
    <property type="protein sequence ID" value="EAP87576.1"/>
    <property type="molecule type" value="Genomic_DNA"/>
</dbReference>
<evidence type="ECO:0000256" key="1">
    <source>
        <dbReference type="PIRSR" id="PIRSR634015-1"/>
    </source>
</evidence>
<dbReference type="PANTHER" id="PTHR45726:SF3">
    <property type="entry name" value="LEUKOTRIENE A-4 HYDROLASE"/>
    <property type="match status" value="1"/>
</dbReference>
<feature type="binding site" evidence="2">
    <location>
        <position position="376"/>
    </location>
    <ligand>
        <name>Zn(2+)</name>
        <dbReference type="ChEBI" id="CHEBI:29105"/>
        <note>catalytic</note>
    </ligand>
</feature>
<keyword evidence="5" id="KW-1185">Reference proteome</keyword>
<gene>
    <name evidence="4" type="ordered locus">CA2559_02435</name>
</gene>
<keyword evidence="2" id="KW-0862">Zinc</keyword>
<dbReference type="SUPFAM" id="SSF55486">
    <property type="entry name" value="Metalloproteases ('zincins'), catalytic domain"/>
    <property type="match status" value="1"/>
</dbReference>
<organism evidence="4 5">
    <name type="scientific">Croceibacter atlanticus (strain ATCC BAA-628 / JCM 21780 / CIP 108009 / IAM 15332 / KCTC 12090 / HTCC2559)</name>
    <dbReference type="NCBI Taxonomy" id="216432"/>
    <lineage>
        <taxon>Bacteria</taxon>
        <taxon>Pseudomonadati</taxon>
        <taxon>Bacteroidota</taxon>
        <taxon>Flavobacteriia</taxon>
        <taxon>Flavobacteriales</taxon>
        <taxon>Flavobacteriaceae</taxon>
        <taxon>Croceibacter</taxon>
    </lineage>
</organism>
<dbReference type="HOGENOM" id="CLU_014298_1_1_10"/>
<feature type="active site" description="Proton donor" evidence="1">
    <location>
        <position position="447"/>
    </location>
</feature>
<accession>A3U5Q9</accession>
<dbReference type="InterPro" id="IPR014782">
    <property type="entry name" value="Peptidase_M1_dom"/>
</dbReference>
<dbReference type="GeneID" id="89452281"/>
<name>A3U5Q9_CROAH</name>
<dbReference type="SUPFAM" id="SSF63737">
    <property type="entry name" value="Leukotriene A4 hydrolase N-terminal domain"/>
    <property type="match status" value="1"/>
</dbReference>